<dbReference type="RefSeq" id="WP_091817010.1">
    <property type="nucleotide sequence ID" value="NZ_FNNE01000011.1"/>
</dbReference>
<evidence type="ECO:0008006" key="3">
    <source>
        <dbReference type="Google" id="ProtNLM"/>
    </source>
</evidence>
<dbReference type="OrthoDB" id="9775969at2"/>
<dbReference type="STRING" id="488533.SAMN04487960_111132"/>
<proteinExistence type="predicted"/>
<reference evidence="1 2" key="1">
    <citation type="submission" date="2016-10" db="EMBL/GenBank/DDBJ databases">
        <authorList>
            <person name="de Groot N.N."/>
        </authorList>
    </citation>
    <scope>NUCLEOTIDE SEQUENCE [LARGE SCALE GENOMIC DNA]</scope>
    <source>
        <strain evidence="1 2">CGMCC 1.7059</strain>
    </source>
</reference>
<dbReference type="AlphaFoldDB" id="A0A1H3D3Z9"/>
<dbReference type="EMBL" id="FNNE01000011">
    <property type="protein sequence ID" value="SDX61212.1"/>
    <property type="molecule type" value="Genomic_DNA"/>
</dbReference>
<evidence type="ECO:0000313" key="1">
    <source>
        <dbReference type="EMBL" id="SDX61212.1"/>
    </source>
</evidence>
<dbReference type="Proteomes" id="UP000199675">
    <property type="component" value="Unassembled WGS sequence"/>
</dbReference>
<name>A0A1H3D3Z9_9GAMM</name>
<organism evidence="1 2">
    <name type="scientific">Marinobacter mobilis</name>
    <dbReference type="NCBI Taxonomy" id="488533"/>
    <lineage>
        <taxon>Bacteria</taxon>
        <taxon>Pseudomonadati</taxon>
        <taxon>Pseudomonadota</taxon>
        <taxon>Gammaproteobacteria</taxon>
        <taxon>Pseudomonadales</taxon>
        <taxon>Marinobacteraceae</taxon>
        <taxon>Marinobacter</taxon>
    </lineage>
</organism>
<keyword evidence="2" id="KW-1185">Reference proteome</keyword>
<protein>
    <recommendedName>
        <fullName evidence="3">DUF3047 domain-containing protein</fullName>
    </recommendedName>
</protein>
<accession>A0A1H3D3Z9</accession>
<dbReference type="Pfam" id="PF11249">
    <property type="entry name" value="DUF3047"/>
    <property type="match status" value="1"/>
</dbReference>
<dbReference type="InterPro" id="IPR021409">
    <property type="entry name" value="DUF3047"/>
</dbReference>
<sequence length="372" mass="41530">MSQSIDYRIARALDLVGEQYPAAASGPLPIRNAPSPLRVFLPFVAQRSERRNRRNAESPKTLVGKVLHHMTLRADKQWHDSGITLSPGESVSVSANGRLFLSRALDVSIGPRTCLWYRIDDGEIHRLPSDIGTITSKAGGRLYFQVALPGAFGNRAGETSTESPPPPMDGNIEIEIYSGSGAEDSPDLPEGWHYYWRLGEGSIYRKCDDESALCCDTHGDVGIIKYPIEQPLTDDMQLSWSWCVDALPSTLPEHVQPTHDYLSIAVEFDNGLDLTYMWSSTLPAGTIFQCPLPWWDKRETHWVLRRPEDGLGIWHKESRGIKEDYMQAIGAQVPERIVAVWLIANSAFQSGHGKCKYREIKLGPSDAQQAIF</sequence>
<evidence type="ECO:0000313" key="2">
    <source>
        <dbReference type="Proteomes" id="UP000199675"/>
    </source>
</evidence>
<gene>
    <name evidence="1" type="ORF">SAMN04487960_111132</name>
</gene>